<dbReference type="InterPro" id="IPR003488">
    <property type="entry name" value="DprA"/>
</dbReference>
<comment type="caution">
    <text evidence="3">The sequence shown here is derived from an EMBL/GenBank/DDBJ whole genome shotgun (WGS) entry which is preliminary data.</text>
</comment>
<evidence type="ECO:0000256" key="1">
    <source>
        <dbReference type="ARBA" id="ARBA00006525"/>
    </source>
</evidence>
<dbReference type="EMBL" id="BAAAPC010000011">
    <property type="protein sequence ID" value="GAA1999619.1"/>
    <property type="molecule type" value="Genomic_DNA"/>
</dbReference>
<name>A0ABN2T609_9ACTN</name>
<keyword evidence="4" id="KW-1185">Reference proteome</keyword>
<feature type="domain" description="Smf/DprA SLOG" evidence="2">
    <location>
        <begin position="92"/>
        <end position="304"/>
    </location>
</feature>
<accession>A0ABN2T609</accession>
<evidence type="ECO:0000313" key="4">
    <source>
        <dbReference type="Proteomes" id="UP001501585"/>
    </source>
</evidence>
<organism evidence="3 4">
    <name type="scientific">Nocardiopsis rhodophaea</name>
    <dbReference type="NCBI Taxonomy" id="280238"/>
    <lineage>
        <taxon>Bacteria</taxon>
        <taxon>Bacillati</taxon>
        <taxon>Actinomycetota</taxon>
        <taxon>Actinomycetes</taxon>
        <taxon>Streptosporangiales</taxon>
        <taxon>Nocardiopsidaceae</taxon>
        <taxon>Nocardiopsis</taxon>
    </lineage>
</organism>
<evidence type="ECO:0000259" key="2">
    <source>
        <dbReference type="Pfam" id="PF02481"/>
    </source>
</evidence>
<reference evidence="3 4" key="1">
    <citation type="journal article" date="2019" name="Int. J. Syst. Evol. Microbiol.">
        <title>The Global Catalogue of Microorganisms (GCM) 10K type strain sequencing project: providing services to taxonomists for standard genome sequencing and annotation.</title>
        <authorList>
            <consortium name="The Broad Institute Genomics Platform"/>
            <consortium name="The Broad Institute Genome Sequencing Center for Infectious Disease"/>
            <person name="Wu L."/>
            <person name="Ma J."/>
        </authorList>
    </citation>
    <scope>NUCLEOTIDE SEQUENCE [LARGE SCALE GENOMIC DNA]</scope>
    <source>
        <strain evidence="3 4">JCM 15313</strain>
    </source>
</reference>
<gene>
    <name evidence="3" type="primary">dprA</name>
    <name evidence="3" type="ORF">GCM10009799_28570</name>
</gene>
<evidence type="ECO:0000313" key="3">
    <source>
        <dbReference type="EMBL" id="GAA1999619.1"/>
    </source>
</evidence>
<protein>
    <submittedName>
        <fullName evidence="3">DNA-processing protein DprA</fullName>
    </submittedName>
</protein>
<dbReference type="PANTHER" id="PTHR43022:SF1">
    <property type="entry name" value="PROTEIN SMF"/>
    <property type="match status" value="1"/>
</dbReference>
<dbReference type="InterPro" id="IPR057666">
    <property type="entry name" value="DrpA_SLOG"/>
</dbReference>
<comment type="similarity">
    <text evidence="1">Belongs to the DprA/Smf family.</text>
</comment>
<dbReference type="Pfam" id="PF02481">
    <property type="entry name" value="DNA_processg_A"/>
    <property type="match status" value="1"/>
</dbReference>
<dbReference type="RefSeq" id="WP_344101174.1">
    <property type="nucleotide sequence ID" value="NZ_BAAAPC010000011.1"/>
</dbReference>
<dbReference type="Gene3D" id="3.40.50.450">
    <property type="match status" value="1"/>
</dbReference>
<proteinExistence type="inferred from homology"/>
<dbReference type="Proteomes" id="UP001501585">
    <property type="component" value="Unassembled WGS sequence"/>
</dbReference>
<dbReference type="NCBIfam" id="TIGR00732">
    <property type="entry name" value="dprA"/>
    <property type="match status" value="1"/>
</dbReference>
<dbReference type="PANTHER" id="PTHR43022">
    <property type="entry name" value="PROTEIN SMF"/>
    <property type="match status" value="1"/>
</dbReference>
<dbReference type="SUPFAM" id="SSF102405">
    <property type="entry name" value="MCP/YpsA-like"/>
    <property type="match status" value="1"/>
</dbReference>
<sequence>MSGVATDDAHARACLSAVADAGDPLMGALIDEYGAAEIWASLRAGAELPAVEAAGGQRPATPPARQERWRARAPGIDADALLSASAEMGGRLVVPGDPEWPGRLDRLGDRRPYALWLRGVQDLRNACLRSVAMVGSRAASGYGLHVAADLACGLAERSWSVVSGGAYGIDGAAHRGALAGGAPTVAILACGLDIDYPRGHEALFADIAARGTLVSEHPLGAGPTRHGFLVRNRIIAALTPGTVVVEAGLRSGALNTARHALDLCSALMAVPGPVTSALSAGCHRLLREWQAACVTDAADIAEQLGPIGEELRPGRGTALARDGLDEESQRVLDAVPDRTGAGTATIALAAGLDLDAAMGRLGLLAAGGFIERCPAGWRTRPDSGTEGR</sequence>